<dbReference type="InterPro" id="IPR018052">
    <property type="entry name" value="Ald1_epimerase_CS"/>
</dbReference>
<dbReference type="EMBL" id="KB631843">
    <property type="protein sequence ID" value="ERL86660.1"/>
    <property type="molecule type" value="Genomic_DNA"/>
</dbReference>
<evidence type="ECO:0000313" key="15">
    <source>
        <dbReference type="EMBL" id="ERL86660.1"/>
    </source>
</evidence>
<evidence type="ECO:0000256" key="6">
    <source>
        <dbReference type="ARBA" id="ARBA00011245"/>
    </source>
</evidence>
<evidence type="ECO:0000256" key="14">
    <source>
        <dbReference type="ARBA" id="ARBA00045743"/>
    </source>
</evidence>
<dbReference type="InterPro" id="IPR014718">
    <property type="entry name" value="GH-type_carb-bd"/>
</dbReference>
<dbReference type="OrthoDB" id="274691at2759"/>
<accession>U4U9P8</accession>
<dbReference type="InterPro" id="IPR011013">
    <property type="entry name" value="Gal_mutarotase_sf_dom"/>
</dbReference>
<dbReference type="Proteomes" id="UP000030742">
    <property type="component" value="Unassembled WGS sequence"/>
</dbReference>
<evidence type="ECO:0000256" key="10">
    <source>
        <dbReference type="ARBA" id="ARBA00022553"/>
    </source>
</evidence>
<dbReference type="PROSITE" id="PS00545">
    <property type="entry name" value="ALDOSE_1_EPIMERASE"/>
    <property type="match status" value="3"/>
</dbReference>
<dbReference type="GO" id="GO:0006006">
    <property type="term" value="P:glucose metabolic process"/>
    <property type="evidence" value="ECO:0007669"/>
    <property type="project" value="TreeGrafter"/>
</dbReference>
<evidence type="ECO:0000256" key="13">
    <source>
        <dbReference type="ARBA" id="ARBA00032729"/>
    </source>
</evidence>
<dbReference type="GO" id="GO:0004034">
    <property type="term" value="F:aldose 1-epimerase activity"/>
    <property type="evidence" value="ECO:0007669"/>
    <property type="project" value="UniProtKB-EC"/>
</dbReference>
<comment type="pathway">
    <text evidence="4">Carbohydrate metabolism; galactose metabolism.</text>
</comment>
<dbReference type="EC" id="5.1.3.3" evidence="7"/>
<dbReference type="CDD" id="cd09019">
    <property type="entry name" value="galactose_mutarotase_like"/>
    <property type="match status" value="3"/>
</dbReference>
<comment type="subunit">
    <text evidence="6">Monomer.</text>
</comment>
<dbReference type="AlphaFoldDB" id="U4U9P8"/>
<evidence type="ECO:0000256" key="1">
    <source>
        <dbReference type="ARBA" id="ARBA00001614"/>
    </source>
</evidence>
<sequence>MAKYAQKEGVELDEDEFDTYTEPSTGQLLSVRRFTWRTTSGVSVQVITYGATITSIKMPDRNGTIDDIVMGFDDMKGYLQPLNPYFGATVGRVANRIGSATITIDDQTYHLTPNLAPHMLHGGAKGFDKVNWSHHVNGTDVVLSCLSRDLEEGFPGDVITTVTYRLTNENRLEVELRSTSTRPTFVNLTNHSYFNLAGHATGSSALYQHLLAINADQTTDVDKDSIPTGKLLPVAGTVFDLRIPHPLGAVIDKVPHYEGFDHNFCITKGTGQGGAFVARAEHPGTGRALEVYSNQPGVQFYTSNHIQSGTLSGKGGASYGKHGAFCLETQNYPDAVNHANFPPAVLYPGQLYLHLVEYRLFCEMSCPRPVPLTVDAFGSLPDQSGAAREVKRFTWTNSKRTTVQVINWGATITSIQLLDNAGHLEDVVTGFDHLEQYLGPDNRFFGATVGRVANRIAAGKFGLAGREYSLAKNNNGVNHLHGGVKGFDKVLWNYHVKGSQLVLTYLSPDLEEGYPGDVLVTVTFELTEANELRIDYRAAASKPTPINLTNHSYFNLAARRLGDVINRVPNAKGFDFNYCISNPPGQMGLVMRAVHPPSGRGLELHCDQPGVQFYTGNALPEGDEIRGKSGAIYRKHGAFCIETQKYPDAVNQNNKHRAVSTGKRQRAVHSGKMLKSCEKSAVELKTSAFGSYRDPSGVCQQVHKFTWTNPNKQTTVEVINWGATITSIQLPDKTGKIEDIVTGFDSIEEYLGEKNRYYGATIGRVANRIARASMTVDGARYQLAANNGPNHLHGGELGFDKVLWDHRTDGTRLILTYNSPHLDQGYPGAVLATVTFQLTDDNDFAIDYKAVTTRSTPVNLTNHSYFNLAGHGAGWAGLKEHEIVINADRYTPVDPAGIPTGRILDVSGSVFDLRVRRRLADVLHKVPGAPGFDHNFCIQKPSVQDLAFVAEVQHRDSGRSMALYSNQPGVQFYTGNFMPEDDSSRGKLGETYRKHGALCLETQNYPDAINQQADFPAVVLRPGEQYHHVAIFKFRLLDV</sequence>
<comment type="catalytic activity">
    <reaction evidence="2">
        <text>alpha-D-galactose = beta-D-galactose</text>
        <dbReference type="Rhea" id="RHEA:28675"/>
        <dbReference type="ChEBI" id="CHEBI:27667"/>
        <dbReference type="ChEBI" id="CHEBI:28061"/>
        <dbReference type="EC" id="5.1.3.3"/>
    </reaction>
    <physiologicalReaction direction="right-to-left" evidence="2">
        <dbReference type="Rhea" id="RHEA:28677"/>
    </physiologicalReaction>
</comment>
<evidence type="ECO:0000256" key="3">
    <source>
        <dbReference type="ARBA" id="ARBA00004496"/>
    </source>
</evidence>
<organism evidence="15 16">
    <name type="scientific">Dendroctonus ponderosae</name>
    <name type="common">Mountain pine beetle</name>
    <dbReference type="NCBI Taxonomy" id="77166"/>
    <lineage>
        <taxon>Eukaryota</taxon>
        <taxon>Metazoa</taxon>
        <taxon>Ecdysozoa</taxon>
        <taxon>Arthropoda</taxon>
        <taxon>Hexapoda</taxon>
        <taxon>Insecta</taxon>
        <taxon>Pterygota</taxon>
        <taxon>Neoptera</taxon>
        <taxon>Endopterygota</taxon>
        <taxon>Coleoptera</taxon>
        <taxon>Polyphaga</taxon>
        <taxon>Cucujiformia</taxon>
        <taxon>Curculionidae</taxon>
        <taxon>Scolytinae</taxon>
        <taxon>Dendroctonus</taxon>
    </lineage>
</organism>
<name>U4U9P8_DENPD</name>
<dbReference type="Pfam" id="PF01263">
    <property type="entry name" value="Aldose_epim"/>
    <property type="match status" value="4"/>
</dbReference>
<dbReference type="Gene3D" id="2.70.98.10">
    <property type="match status" value="4"/>
</dbReference>
<comment type="function">
    <text evidence="14">Mutarotase that catalyzes the interconversion of beta-D-galactose and alpha-D-galactose during galactose metabolism. Beta-D-galactose is metabolized in the liver into glucose 1-phosphate, the primary metabolic fuel, by the action of four enzymes that constitute the Leloir pathway: GALM, GALK1 (galactokinase), GALT (galactose-1-phosphate uridylyltransferase) and GALE (UDP-galactose-4'-epimerase). Involved in the maintenance of the equilibrium between the beta- and alpha-anomers of galactose, therefore ensuring a sufficient supply of the alpha-anomer for GALK1. Also active on D-glucose although shows a preference for galactose over glucose.</text>
</comment>
<evidence type="ECO:0000256" key="9">
    <source>
        <dbReference type="ARBA" id="ARBA00022490"/>
    </source>
</evidence>
<reference evidence="15 16" key="1">
    <citation type="journal article" date="2013" name="Genome Biol.">
        <title>Draft genome of the mountain pine beetle, Dendroctonus ponderosae Hopkins, a major forest pest.</title>
        <authorList>
            <person name="Keeling C.I."/>
            <person name="Yuen M.M."/>
            <person name="Liao N.Y."/>
            <person name="Docking T.R."/>
            <person name="Chan S.K."/>
            <person name="Taylor G.A."/>
            <person name="Palmquist D.L."/>
            <person name="Jackman S.D."/>
            <person name="Nguyen A."/>
            <person name="Li M."/>
            <person name="Henderson H."/>
            <person name="Janes J.K."/>
            <person name="Zhao Y."/>
            <person name="Pandoh P."/>
            <person name="Moore R."/>
            <person name="Sperling F.A."/>
            <person name="Huber D.P."/>
            <person name="Birol I."/>
            <person name="Jones S.J."/>
            <person name="Bohlmann J."/>
        </authorList>
    </citation>
    <scope>NUCLEOTIDE SEQUENCE</scope>
</reference>
<proteinExistence type="inferred from homology"/>
<dbReference type="GO" id="GO:0030246">
    <property type="term" value="F:carbohydrate binding"/>
    <property type="evidence" value="ECO:0007669"/>
    <property type="project" value="InterPro"/>
</dbReference>
<dbReference type="FunFam" id="2.70.98.10:FF:000003">
    <property type="entry name" value="Aldose 1-epimerase"/>
    <property type="match status" value="2"/>
</dbReference>
<keyword evidence="12" id="KW-0119">Carbohydrate metabolism</keyword>
<dbReference type="NCBIfam" id="NF008277">
    <property type="entry name" value="PRK11055.1"/>
    <property type="match status" value="2"/>
</dbReference>
<dbReference type="STRING" id="77166.U4U9P8"/>
<dbReference type="UniPathway" id="UPA00214"/>
<comment type="similarity">
    <text evidence="5">Belongs to the aldose epimerase family.</text>
</comment>
<evidence type="ECO:0000256" key="2">
    <source>
        <dbReference type="ARBA" id="ARBA00001712"/>
    </source>
</evidence>
<evidence type="ECO:0000256" key="5">
    <source>
        <dbReference type="ARBA" id="ARBA00006206"/>
    </source>
</evidence>
<dbReference type="PANTHER" id="PTHR10091">
    <property type="entry name" value="ALDOSE-1-EPIMERASE"/>
    <property type="match status" value="1"/>
</dbReference>
<dbReference type="InterPro" id="IPR008183">
    <property type="entry name" value="Aldose_1/G6P_1-epimerase"/>
</dbReference>
<dbReference type="GO" id="GO:0005737">
    <property type="term" value="C:cytoplasm"/>
    <property type="evidence" value="ECO:0007669"/>
    <property type="project" value="UniProtKB-SubCell"/>
</dbReference>
<evidence type="ECO:0000256" key="4">
    <source>
        <dbReference type="ARBA" id="ARBA00004947"/>
    </source>
</evidence>
<keyword evidence="10" id="KW-0597">Phosphoprotein</keyword>
<dbReference type="GO" id="GO:0033499">
    <property type="term" value="P:galactose catabolic process via UDP-galactose, Leloir pathway"/>
    <property type="evidence" value="ECO:0007669"/>
    <property type="project" value="TreeGrafter"/>
</dbReference>
<evidence type="ECO:0000256" key="7">
    <source>
        <dbReference type="ARBA" id="ARBA00013185"/>
    </source>
</evidence>
<evidence type="ECO:0000313" key="16">
    <source>
        <dbReference type="Proteomes" id="UP000030742"/>
    </source>
</evidence>
<protein>
    <recommendedName>
        <fullName evidence="8">Galactose mutarotase</fullName>
        <ecNumber evidence="7">5.1.3.3</ecNumber>
    </recommendedName>
    <alternativeName>
        <fullName evidence="13">Aldose 1-epimerase</fullName>
    </alternativeName>
</protein>
<evidence type="ECO:0000256" key="12">
    <source>
        <dbReference type="ARBA" id="ARBA00023277"/>
    </source>
</evidence>
<evidence type="ECO:0000256" key="11">
    <source>
        <dbReference type="ARBA" id="ARBA00023235"/>
    </source>
</evidence>
<dbReference type="PANTHER" id="PTHR10091:SF0">
    <property type="entry name" value="GALACTOSE MUTAROTASE"/>
    <property type="match status" value="1"/>
</dbReference>
<dbReference type="SUPFAM" id="SSF74650">
    <property type="entry name" value="Galactose mutarotase-like"/>
    <property type="match status" value="3"/>
</dbReference>
<comment type="subcellular location">
    <subcellularLocation>
        <location evidence="3">Cytoplasm</location>
    </subcellularLocation>
</comment>
<dbReference type="InterPro" id="IPR047215">
    <property type="entry name" value="Galactose_mutarotase-like"/>
</dbReference>
<evidence type="ECO:0000256" key="8">
    <source>
        <dbReference type="ARBA" id="ARBA00021023"/>
    </source>
</evidence>
<keyword evidence="11" id="KW-0413">Isomerase</keyword>
<gene>
    <name evidence="15" type="ORF">D910_04066</name>
</gene>
<keyword evidence="9" id="KW-0963">Cytoplasm</keyword>
<comment type="catalytic activity">
    <reaction evidence="1">
        <text>alpha-D-glucose = beta-D-glucose</text>
        <dbReference type="Rhea" id="RHEA:10264"/>
        <dbReference type="ChEBI" id="CHEBI:15903"/>
        <dbReference type="ChEBI" id="CHEBI:17925"/>
        <dbReference type="EC" id="5.1.3.3"/>
    </reaction>
</comment>